<proteinExistence type="predicted"/>
<dbReference type="EMBL" id="ML737774">
    <property type="protein sequence ID" value="KAE8360440.1"/>
    <property type="molecule type" value="Genomic_DNA"/>
</dbReference>
<gene>
    <name evidence="1" type="ORF">BDV27DRAFT_134516</name>
</gene>
<dbReference type="GeneID" id="43652768"/>
<evidence type="ECO:0000313" key="2">
    <source>
        <dbReference type="Proteomes" id="UP000326268"/>
    </source>
</evidence>
<reference evidence="1 2" key="1">
    <citation type="submission" date="2019-04" db="EMBL/GenBank/DDBJ databases">
        <title>Friends and foes A comparative genomics studyof 23 Aspergillus species from section Flavi.</title>
        <authorList>
            <consortium name="DOE Joint Genome Institute"/>
            <person name="Kjaerbolling I."/>
            <person name="Vesth T."/>
            <person name="Frisvad J.C."/>
            <person name="Nybo J.L."/>
            <person name="Theobald S."/>
            <person name="Kildgaard S."/>
            <person name="Isbrandt T."/>
            <person name="Kuo A."/>
            <person name="Sato A."/>
            <person name="Lyhne E.K."/>
            <person name="Kogle M.E."/>
            <person name="Wiebenga A."/>
            <person name="Kun R.S."/>
            <person name="Lubbers R.J."/>
            <person name="Makela M.R."/>
            <person name="Barry K."/>
            <person name="Chovatia M."/>
            <person name="Clum A."/>
            <person name="Daum C."/>
            <person name="Haridas S."/>
            <person name="He G."/>
            <person name="LaButti K."/>
            <person name="Lipzen A."/>
            <person name="Mondo S."/>
            <person name="Riley R."/>
            <person name="Salamov A."/>
            <person name="Simmons B.A."/>
            <person name="Magnuson J.K."/>
            <person name="Henrissat B."/>
            <person name="Mortensen U.H."/>
            <person name="Larsen T.O."/>
            <person name="Devries R.P."/>
            <person name="Grigoriev I.V."/>
            <person name="Machida M."/>
            <person name="Baker S.E."/>
            <person name="Andersen M.R."/>
        </authorList>
    </citation>
    <scope>NUCLEOTIDE SEQUENCE [LARGE SCALE GENOMIC DNA]</scope>
    <source>
        <strain evidence="1 2">CBS 763.97</strain>
    </source>
</reference>
<dbReference type="Proteomes" id="UP000326268">
    <property type="component" value="Unassembled WGS sequence"/>
</dbReference>
<sequence>MYSDEDGMASKESQSQYNIRIRMLISLTTLLSWLDLSTAVANGNYARENVQFGFSFTQLHWSTGSTTLACCHYMDCIFN</sequence>
<accession>A0A5N6ZVZ3</accession>
<name>A0A5N6ZVZ3_9EURO</name>
<dbReference type="AlphaFoldDB" id="A0A5N6ZVZ3"/>
<evidence type="ECO:0000313" key="1">
    <source>
        <dbReference type="EMBL" id="KAE8360440.1"/>
    </source>
</evidence>
<organism evidence="1 2">
    <name type="scientific">Aspergillus caelatus</name>
    <dbReference type="NCBI Taxonomy" id="61420"/>
    <lineage>
        <taxon>Eukaryota</taxon>
        <taxon>Fungi</taxon>
        <taxon>Dikarya</taxon>
        <taxon>Ascomycota</taxon>
        <taxon>Pezizomycotina</taxon>
        <taxon>Eurotiomycetes</taxon>
        <taxon>Eurotiomycetidae</taxon>
        <taxon>Eurotiales</taxon>
        <taxon>Aspergillaceae</taxon>
        <taxon>Aspergillus</taxon>
        <taxon>Aspergillus subgen. Circumdati</taxon>
    </lineage>
</organism>
<dbReference type="RefSeq" id="XP_031923521.1">
    <property type="nucleotide sequence ID" value="XM_032068322.1"/>
</dbReference>
<protein>
    <submittedName>
        <fullName evidence="1">Uncharacterized protein</fullName>
    </submittedName>
</protein>
<keyword evidence="2" id="KW-1185">Reference proteome</keyword>